<sequence length="372" mass="41783">MTMAFLRNVIIALVTLFCLPFLKAALVTQVIPSTVDIGLTKNLKVECLFSRDKSSPLTFLTSLTLSHSGSKIEPDYIDVLSINNFDSQINGEIQKNPNTQVFGAIDNRNKSFLGIQWEYPKVDSAGAYRCEAHGINQMGKPVSEFSNGSVNTIYPDTKQVVDQLQKLTQQVELLQHAVNATEAKNNKLEKENKQLAEIVTQTQEQMNLTTRQLIKLVQRTKTDPNRYINAQNVLFTSSSEFNGSRYLLTKTHGNTNYLFSILTCGLLGGYLAEIDSAEEYNFVRDNLLLGTSYSAVFVSGTDETQEGVWVHNYSKTNVKYLNWGPTEPNWGRLENCMAYYSAVNWFYVDISCGTLYAFDSSIAFVCEVPQKI</sequence>
<comment type="subcellular location">
    <subcellularLocation>
        <location evidence="1">Secreted</location>
    </subcellularLocation>
</comment>
<keyword evidence="9" id="KW-1185">Reference proteome</keyword>
<reference evidence="8" key="2">
    <citation type="submission" date="2023-04" db="EMBL/GenBank/DDBJ databases">
        <authorList>
            <person name="Bu L."/>
            <person name="Lu L."/>
            <person name="Laidemitt M.R."/>
            <person name="Zhang S.M."/>
            <person name="Mutuku M."/>
            <person name="Mkoji G."/>
            <person name="Steinauer M."/>
            <person name="Loker E.S."/>
        </authorList>
    </citation>
    <scope>NUCLEOTIDE SEQUENCE</scope>
    <source>
        <strain evidence="8">KasaAsao</strain>
        <tissue evidence="8">Whole Snail</tissue>
    </source>
</reference>
<feature type="domain" description="C-type lectin" evidence="7">
    <location>
        <begin position="241"/>
        <end position="345"/>
    </location>
</feature>
<evidence type="ECO:0000256" key="5">
    <source>
        <dbReference type="SAM" id="Coils"/>
    </source>
</evidence>
<dbReference type="GO" id="GO:0005615">
    <property type="term" value="C:extracellular space"/>
    <property type="evidence" value="ECO:0007669"/>
    <property type="project" value="TreeGrafter"/>
</dbReference>
<dbReference type="GO" id="GO:0030246">
    <property type="term" value="F:carbohydrate binding"/>
    <property type="evidence" value="ECO:0007669"/>
    <property type="project" value="UniProtKB-KW"/>
</dbReference>
<feature type="coiled-coil region" evidence="5">
    <location>
        <begin position="164"/>
        <end position="205"/>
    </location>
</feature>
<dbReference type="PANTHER" id="PTHR22799:SF1">
    <property type="entry name" value="C-TYPE LECTIN DOMAIN FAMILY 11 MEMBER A"/>
    <property type="match status" value="1"/>
</dbReference>
<accession>A0AAD8FBM7</accession>
<keyword evidence="3 6" id="KW-0732">Signal</keyword>
<evidence type="ECO:0000256" key="4">
    <source>
        <dbReference type="ARBA" id="ARBA00022734"/>
    </source>
</evidence>
<dbReference type="SMART" id="SM00034">
    <property type="entry name" value="CLECT"/>
    <property type="match status" value="1"/>
</dbReference>
<dbReference type="Proteomes" id="UP001233172">
    <property type="component" value="Unassembled WGS sequence"/>
</dbReference>
<dbReference type="AlphaFoldDB" id="A0AAD8FBM7"/>
<proteinExistence type="predicted"/>
<dbReference type="Pfam" id="PF00059">
    <property type="entry name" value="Lectin_C"/>
    <property type="match status" value="1"/>
</dbReference>
<keyword evidence="4" id="KW-0430">Lectin</keyword>
<evidence type="ECO:0000259" key="7">
    <source>
        <dbReference type="PROSITE" id="PS50041"/>
    </source>
</evidence>
<dbReference type="GO" id="GO:0008083">
    <property type="term" value="F:growth factor activity"/>
    <property type="evidence" value="ECO:0007669"/>
    <property type="project" value="TreeGrafter"/>
</dbReference>
<protein>
    <submittedName>
        <fullName evidence="8">Collectin-11</fullName>
    </submittedName>
</protein>
<dbReference type="InterPro" id="IPR016187">
    <property type="entry name" value="CTDL_fold"/>
</dbReference>
<dbReference type="EMBL" id="JASAOG010000054">
    <property type="protein sequence ID" value="KAK0057516.1"/>
    <property type="molecule type" value="Genomic_DNA"/>
</dbReference>
<dbReference type="PANTHER" id="PTHR22799">
    <property type="entry name" value="TETRANECTIN-RELATED"/>
    <property type="match status" value="1"/>
</dbReference>
<keyword evidence="5" id="KW-0175">Coiled coil</keyword>
<reference evidence="8" key="1">
    <citation type="journal article" date="2023" name="PLoS Negl. Trop. Dis.">
        <title>A genome sequence for Biomphalaria pfeifferi, the major vector snail for the human-infecting parasite Schistosoma mansoni.</title>
        <authorList>
            <person name="Bu L."/>
            <person name="Lu L."/>
            <person name="Laidemitt M.R."/>
            <person name="Zhang S.M."/>
            <person name="Mutuku M."/>
            <person name="Mkoji G."/>
            <person name="Steinauer M."/>
            <person name="Loker E.S."/>
        </authorList>
    </citation>
    <scope>NUCLEOTIDE SEQUENCE</scope>
    <source>
        <strain evidence="8">KasaAsao</strain>
    </source>
</reference>
<dbReference type="SUPFAM" id="SSF56436">
    <property type="entry name" value="C-type lectin-like"/>
    <property type="match status" value="1"/>
</dbReference>
<name>A0AAD8FBM7_BIOPF</name>
<dbReference type="InterPro" id="IPR001304">
    <property type="entry name" value="C-type_lectin-like"/>
</dbReference>
<evidence type="ECO:0000313" key="8">
    <source>
        <dbReference type="EMBL" id="KAK0057516.1"/>
    </source>
</evidence>
<evidence type="ECO:0000256" key="6">
    <source>
        <dbReference type="SAM" id="SignalP"/>
    </source>
</evidence>
<gene>
    <name evidence="8" type="ORF">Bpfe_013034</name>
</gene>
<evidence type="ECO:0000256" key="3">
    <source>
        <dbReference type="ARBA" id="ARBA00022729"/>
    </source>
</evidence>
<dbReference type="Gene3D" id="3.10.100.10">
    <property type="entry name" value="Mannose-Binding Protein A, subunit A"/>
    <property type="match status" value="1"/>
</dbReference>
<keyword evidence="2" id="KW-0964">Secreted</keyword>
<dbReference type="InterPro" id="IPR051663">
    <property type="entry name" value="CLec_Tetranectin-domain"/>
</dbReference>
<evidence type="ECO:0000256" key="1">
    <source>
        <dbReference type="ARBA" id="ARBA00004613"/>
    </source>
</evidence>
<dbReference type="InterPro" id="IPR016186">
    <property type="entry name" value="C-type_lectin-like/link_sf"/>
</dbReference>
<dbReference type="CDD" id="cd00037">
    <property type="entry name" value="CLECT"/>
    <property type="match status" value="1"/>
</dbReference>
<feature type="chain" id="PRO_5042135438" evidence="6">
    <location>
        <begin position="25"/>
        <end position="372"/>
    </location>
</feature>
<organism evidence="8 9">
    <name type="scientific">Biomphalaria pfeifferi</name>
    <name type="common">Bloodfluke planorb</name>
    <name type="synonym">Freshwater snail</name>
    <dbReference type="NCBI Taxonomy" id="112525"/>
    <lineage>
        <taxon>Eukaryota</taxon>
        <taxon>Metazoa</taxon>
        <taxon>Spiralia</taxon>
        <taxon>Lophotrochozoa</taxon>
        <taxon>Mollusca</taxon>
        <taxon>Gastropoda</taxon>
        <taxon>Heterobranchia</taxon>
        <taxon>Euthyneura</taxon>
        <taxon>Panpulmonata</taxon>
        <taxon>Hygrophila</taxon>
        <taxon>Lymnaeoidea</taxon>
        <taxon>Planorbidae</taxon>
        <taxon>Biomphalaria</taxon>
    </lineage>
</organism>
<evidence type="ECO:0000256" key="2">
    <source>
        <dbReference type="ARBA" id="ARBA00022525"/>
    </source>
</evidence>
<dbReference type="PROSITE" id="PS50041">
    <property type="entry name" value="C_TYPE_LECTIN_2"/>
    <property type="match status" value="1"/>
</dbReference>
<comment type="caution">
    <text evidence="8">The sequence shown here is derived from an EMBL/GenBank/DDBJ whole genome shotgun (WGS) entry which is preliminary data.</text>
</comment>
<feature type="signal peptide" evidence="6">
    <location>
        <begin position="1"/>
        <end position="24"/>
    </location>
</feature>
<evidence type="ECO:0000313" key="9">
    <source>
        <dbReference type="Proteomes" id="UP001233172"/>
    </source>
</evidence>